<dbReference type="Proteomes" id="UP000298663">
    <property type="component" value="Unassembled WGS sequence"/>
</dbReference>
<feature type="coiled-coil region" evidence="1">
    <location>
        <begin position="31"/>
        <end position="65"/>
    </location>
</feature>
<reference evidence="2 3" key="2">
    <citation type="journal article" date="2019" name="G3 (Bethesda)">
        <title>Hybrid Assembly of the Genome of the Entomopathogenic Nematode Steinernema carpocapsae Identifies the X-Chromosome.</title>
        <authorList>
            <person name="Serra L."/>
            <person name="Macchietto M."/>
            <person name="Macias-Munoz A."/>
            <person name="McGill C.J."/>
            <person name="Rodriguez I.M."/>
            <person name="Rodriguez B."/>
            <person name="Murad R."/>
            <person name="Mortazavi A."/>
        </authorList>
    </citation>
    <scope>NUCLEOTIDE SEQUENCE [LARGE SCALE GENOMIC DNA]</scope>
    <source>
        <strain evidence="2 3">ALL</strain>
    </source>
</reference>
<keyword evidence="3" id="KW-1185">Reference proteome</keyword>
<reference evidence="2 3" key="1">
    <citation type="journal article" date="2015" name="Genome Biol.">
        <title>Comparative genomics of Steinernema reveals deeply conserved gene regulatory networks.</title>
        <authorList>
            <person name="Dillman A.R."/>
            <person name="Macchietto M."/>
            <person name="Porter C.F."/>
            <person name="Rogers A."/>
            <person name="Williams B."/>
            <person name="Antoshechkin I."/>
            <person name="Lee M.M."/>
            <person name="Goodwin Z."/>
            <person name="Lu X."/>
            <person name="Lewis E.E."/>
            <person name="Goodrich-Blair H."/>
            <person name="Stock S.P."/>
            <person name="Adams B.J."/>
            <person name="Sternberg P.W."/>
            <person name="Mortazavi A."/>
        </authorList>
    </citation>
    <scope>NUCLEOTIDE SEQUENCE [LARGE SCALE GENOMIC DNA]</scope>
    <source>
        <strain evidence="2 3">ALL</strain>
    </source>
</reference>
<proteinExistence type="predicted"/>
<evidence type="ECO:0000313" key="3">
    <source>
        <dbReference type="Proteomes" id="UP000298663"/>
    </source>
</evidence>
<dbReference type="AlphaFoldDB" id="A0A4U5PHS1"/>
<feature type="coiled-coil region" evidence="1">
    <location>
        <begin position="97"/>
        <end position="148"/>
    </location>
</feature>
<comment type="caution">
    <text evidence="2">The sequence shown here is derived from an EMBL/GenBank/DDBJ whole genome shotgun (WGS) entry which is preliminary data.</text>
</comment>
<protein>
    <submittedName>
        <fullName evidence="2">Uncharacterized protein</fullName>
    </submittedName>
</protein>
<name>A0A4U5PHS1_STECR</name>
<feature type="coiled-coil region" evidence="1">
    <location>
        <begin position="174"/>
        <end position="244"/>
    </location>
</feature>
<accession>A0A4U5PHS1</accession>
<sequence>MVEMAIRCLMHSYSSLEVSAGFFNALDFSFEDQDKAQVDILTEKLAQAELQAVEEKQKRQELEKKGQLRLEQIHSLSGLLKTAQEDVAEVEGKDEVILTLEAEVSSLKEQLKAKNDLRKENAGLKEELKRAEDELEKTKNLYETTSLQLCCKSNEHLLDTYDLQDQLVQADMNAEALIKYLNTAEAERDDLEVKLDQLKAMLAAKNLHEEQLKDQIRYEFTNELFRAYDDLDRYKKRVQNLEAQLERPGSEALKELGPLWRIWCATVSSLLRTSKIRLGVEARSVLVESGFK</sequence>
<dbReference type="EMBL" id="AZBU02000002">
    <property type="protein sequence ID" value="TKR95881.1"/>
    <property type="molecule type" value="Genomic_DNA"/>
</dbReference>
<organism evidence="2 3">
    <name type="scientific">Steinernema carpocapsae</name>
    <name type="common">Entomopathogenic nematode</name>
    <dbReference type="NCBI Taxonomy" id="34508"/>
    <lineage>
        <taxon>Eukaryota</taxon>
        <taxon>Metazoa</taxon>
        <taxon>Ecdysozoa</taxon>
        <taxon>Nematoda</taxon>
        <taxon>Chromadorea</taxon>
        <taxon>Rhabditida</taxon>
        <taxon>Tylenchina</taxon>
        <taxon>Panagrolaimomorpha</taxon>
        <taxon>Strongyloidoidea</taxon>
        <taxon>Steinernematidae</taxon>
        <taxon>Steinernema</taxon>
    </lineage>
</organism>
<evidence type="ECO:0000256" key="1">
    <source>
        <dbReference type="SAM" id="Coils"/>
    </source>
</evidence>
<evidence type="ECO:0000313" key="2">
    <source>
        <dbReference type="EMBL" id="TKR95881.1"/>
    </source>
</evidence>
<keyword evidence="1" id="KW-0175">Coiled coil</keyword>
<gene>
    <name evidence="2" type="ORF">L596_009991</name>
</gene>